<name>A0A834NJB3_VESVU</name>
<dbReference type="Proteomes" id="UP000614350">
    <property type="component" value="Unassembled WGS sequence"/>
</dbReference>
<feature type="domain" description="H15" evidence="2">
    <location>
        <begin position="5"/>
        <end position="74"/>
    </location>
</feature>
<sequence length="336" mass="38632">MVRPSNPLLMTVVLDAVGRLSERKGSTVRDILDFVRQNSNGFSRNLTMQVHRALKHAVNAGLLRHRSGRYKILLSINPISAQQSIIEDSKSTDALTEKLPNGSPERPTRRIKNSDRKQGKKQTRRKGAASRNGQCTHNRKCSEPLEKAGLTRRQKRKGGGRVEENDDWIIPVRRKQFAKRKMSEIVHEDLSPSSDHSQEKIPDFDSDVSNENYEKSTNSKNKFYSRDEERLSSPRRKRSPVRQEHRGQNSKARSRKRSSSRNRSPQRLNYNPNQNQQEQQQQQQLEIEEIPNENLENTRMDCEQVSGNIEIIDDSPSPEIIDRDCQPNNSRSGSSF</sequence>
<keyword evidence="4" id="KW-1185">Reference proteome</keyword>
<evidence type="ECO:0000313" key="3">
    <source>
        <dbReference type="EMBL" id="KAF7412290.1"/>
    </source>
</evidence>
<dbReference type="InterPro" id="IPR036390">
    <property type="entry name" value="WH_DNA-bd_sf"/>
</dbReference>
<dbReference type="InterPro" id="IPR005818">
    <property type="entry name" value="Histone_H1/H5_H15"/>
</dbReference>
<feature type="compositionally biased region" description="Low complexity" evidence="1">
    <location>
        <begin position="271"/>
        <end position="285"/>
    </location>
</feature>
<dbReference type="GO" id="GO:0003677">
    <property type="term" value="F:DNA binding"/>
    <property type="evidence" value="ECO:0007669"/>
    <property type="project" value="InterPro"/>
</dbReference>
<dbReference type="Gene3D" id="1.10.10.10">
    <property type="entry name" value="Winged helix-like DNA-binding domain superfamily/Winged helix DNA-binding domain"/>
    <property type="match status" value="1"/>
</dbReference>
<dbReference type="InterPro" id="IPR036388">
    <property type="entry name" value="WH-like_DNA-bd_sf"/>
</dbReference>
<evidence type="ECO:0000313" key="4">
    <source>
        <dbReference type="Proteomes" id="UP000614350"/>
    </source>
</evidence>
<proteinExistence type="predicted"/>
<feature type="compositionally biased region" description="Basic and acidic residues" evidence="1">
    <location>
        <begin position="185"/>
        <end position="203"/>
    </location>
</feature>
<dbReference type="EMBL" id="JACSEA010000001">
    <property type="protein sequence ID" value="KAF7412290.1"/>
    <property type="molecule type" value="Genomic_DNA"/>
</dbReference>
<dbReference type="GO" id="GO:0000786">
    <property type="term" value="C:nucleosome"/>
    <property type="evidence" value="ECO:0007669"/>
    <property type="project" value="InterPro"/>
</dbReference>
<feature type="compositionally biased region" description="Polar residues" evidence="1">
    <location>
        <begin position="326"/>
        <end position="336"/>
    </location>
</feature>
<feature type="compositionally biased region" description="Basic residues" evidence="1">
    <location>
        <begin position="118"/>
        <end position="128"/>
    </location>
</feature>
<feature type="compositionally biased region" description="Polar residues" evidence="1">
    <location>
        <begin position="207"/>
        <end position="222"/>
    </location>
</feature>
<dbReference type="AlphaFoldDB" id="A0A834NJB3"/>
<organism evidence="3 4">
    <name type="scientific">Vespula vulgaris</name>
    <name type="common">Yellow jacket</name>
    <name type="synonym">Wasp</name>
    <dbReference type="NCBI Taxonomy" id="7454"/>
    <lineage>
        <taxon>Eukaryota</taxon>
        <taxon>Metazoa</taxon>
        <taxon>Ecdysozoa</taxon>
        <taxon>Arthropoda</taxon>
        <taxon>Hexapoda</taxon>
        <taxon>Insecta</taxon>
        <taxon>Pterygota</taxon>
        <taxon>Neoptera</taxon>
        <taxon>Endopterygota</taxon>
        <taxon>Hymenoptera</taxon>
        <taxon>Apocrita</taxon>
        <taxon>Aculeata</taxon>
        <taxon>Vespoidea</taxon>
        <taxon>Vespidae</taxon>
        <taxon>Vespinae</taxon>
        <taxon>Vespula</taxon>
    </lineage>
</organism>
<accession>A0A834NJB3</accession>
<evidence type="ECO:0000259" key="2">
    <source>
        <dbReference type="PROSITE" id="PS51504"/>
    </source>
</evidence>
<feature type="region of interest" description="Disordered" evidence="1">
    <location>
        <begin position="185"/>
        <end position="336"/>
    </location>
</feature>
<feature type="compositionally biased region" description="Basic residues" evidence="1">
    <location>
        <begin position="150"/>
        <end position="159"/>
    </location>
</feature>
<dbReference type="PROSITE" id="PS51504">
    <property type="entry name" value="H15"/>
    <property type="match status" value="1"/>
</dbReference>
<comment type="caution">
    <text evidence="3">The sequence shown here is derived from an EMBL/GenBank/DDBJ whole genome shotgun (WGS) entry which is preliminary data.</text>
</comment>
<feature type="compositionally biased region" description="Basic and acidic residues" evidence="1">
    <location>
        <begin position="106"/>
        <end position="117"/>
    </location>
</feature>
<protein>
    <recommendedName>
        <fullName evidence="2">H15 domain-containing protein</fullName>
    </recommendedName>
</protein>
<feature type="region of interest" description="Disordered" evidence="1">
    <location>
        <begin position="91"/>
        <end position="162"/>
    </location>
</feature>
<dbReference type="SUPFAM" id="SSF46785">
    <property type="entry name" value="Winged helix' DNA-binding domain"/>
    <property type="match status" value="1"/>
</dbReference>
<reference evidence="3" key="1">
    <citation type="journal article" date="2020" name="G3 (Bethesda)">
        <title>High-Quality Assemblies for Three Invasive Social Wasps from the &lt;i&gt;Vespula&lt;/i&gt; Genus.</title>
        <authorList>
            <person name="Harrop T.W.R."/>
            <person name="Guhlin J."/>
            <person name="McLaughlin G.M."/>
            <person name="Permina E."/>
            <person name="Stockwell P."/>
            <person name="Gilligan J."/>
            <person name="Le Lec M.F."/>
            <person name="Gruber M.A.M."/>
            <person name="Quinn O."/>
            <person name="Lovegrove M."/>
            <person name="Duncan E.J."/>
            <person name="Remnant E.J."/>
            <person name="Van Eeckhoven J."/>
            <person name="Graham B."/>
            <person name="Knapp R.A."/>
            <person name="Langford K.W."/>
            <person name="Kronenberg Z."/>
            <person name="Press M.O."/>
            <person name="Eacker S.M."/>
            <person name="Wilson-Rankin E.E."/>
            <person name="Purcell J."/>
            <person name="Lester P.J."/>
            <person name="Dearden P.K."/>
        </authorList>
    </citation>
    <scope>NUCLEOTIDE SEQUENCE</scope>
    <source>
        <strain evidence="3">Marl-1</strain>
    </source>
</reference>
<evidence type="ECO:0000256" key="1">
    <source>
        <dbReference type="SAM" id="MobiDB-lite"/>
    </source>
</evidence>
<gene>
    <name evidence="3" type="ORF">HZH66_001186</name>
</gene>
<dbReference type="GO" id="GO:0006334">
    <property type="term" value="P:nucleosome assembly"/>
    <property type="evidence" value="ECO:0007669"/>
    <property type="project" value="InterPro"/>
</dbReference>
<dbReference type="Pfam" id="PF00538">
    <property type="entry name" value="Linker_histone"/>
    <property type="match status" value="1"/>
</dbReference>